<organism evidence="2 3">
    <name type="scientific">Odynerus spinipes</name>
    <dbReference type="NCBI Taxonomy" id="1348599"/>
    <lineage>
        <taxon>Eukaryota</taxon>
        <taxon>Metazoa</taxon>
        <taxon>Ecdysozoa</taxon>
        <taxon>Arthropoda</taxon>
        <taxon>Hexapoda</taxon>
        <taxon>Insecta</taxon>
        <taxon>Pterygota</taxon>
        <taxon>Neoptera</taxon>
        <taxon>Endopterygota</taxon>
        <taxon>Hymenoptera</taxon>
        <taxon>Apocrita</taxon>
        <taxon>Aculeata</taxon>
        <taxon>Vespoidea</taxon>
        <taxon>Vespidae</taxon>
        <taxon>Eumeninae</taxon>
        <taxon>Odynerus</taxon>
    </lineage>
</organism>
<gene>
    <name evidence="2" type="ORF">KPH14_003874</name>
</gene>
<proteinExistence type="predicted"/>
<protein>
    <submittedName>
        <fullName evidence="2">Uncharacterized protein</fullName>
    </submittedName>
</protein>
<feature type="region of interest" description="Disordered" evidence="1">
    <location>
        <begin position="1"/>
        <end position="20"/>
    </location>
</feature>
<reference evidence="2" key="1">
    <citation type="submission" date="2021-08" db="EMBL/GenBank/DDBJ databases">
        <authorList>
            <person name="Misof B."/>
            <person name="Oliver O."/>
            <person name="Podsiadlowski L."/>
            <person name="Donath A."/>
            <person name="Peters R."/>
            <person name="Mayer C."/>
            <person name="Rust J."/>
            <person name="Gunkel S."/>
            <person name="Lesny P."/>
            <person name="Martin S."/>
            <person name="Oeyen J.P."/>
            <person name="Petersen M."/>
            <person name="Panagiotis P."/>
            <person name="Wilbrandt J."/>
            <person name="Tanja T."/>
        </authorList>
    </citation>
    <scope>NUCLEOTIDE SEQUENCE</scope>
    <source>
        <strain evidence="2">GBR_01_08_01A</strain>
        <tissue evidence="2">Thorax + abdomen</tissue>
    </source>
</reference>
<evidence type="ECO:0000313" key="3">
    <source>
        <dbReference type="Proteomes" id="UP001258017"/>
    </source>
</evidence>
<dbReference type="EMBL" id="JAIFRP010000006">
    <property type="protein sequence ID" value="KAK2587766.1"/>
    <property type="molecule type" value="Genomic_DNA"/>
</dbReference>
<reference evidence="2" key="2">
    <citation type="journal article" date="2023" name="Commun. Biol.">
        <title>Intrasexual cuticular hydrocarbon dimorphism in a wasp sheds light on hydrocarbon biosynthesis genes in Hymenoptera.</title>
        <authorList>
            <person name="Moris V.C."/>
            <person name="Podsiadlowski L."/>
            <person name="Martin S."/>
            <person name="Oeyen J.P."/>
            <person name="Donath A."/>
            <person name="Petersen M."/>
            <person name="Wilbrandt J."/>
            <person name="Misof B."/>
            <person name="Liedtke D."/>
            <person name="Thamm M."/>
            <person name="Scheiner R."/>
            <person name="Schmitt T."/>
            <person name="Niehuis O."/>
        </authorList>
    </citation>
    <scope>NUCLEOTIDE SEQUENCE</scope>
    <source>
        <strain evidence="2">GBR_01_08_01A</strain>
    </source>
</reference>
<feature type="compositionally biased region" description="Basic and acidic residues" evidence="1">
    <location>
        <begin position="1"/>
        <end position="10"/>
    </location>
</feature>
<evidence type="ECO:0000256" key="1">
    <source>
        <dbReference type="SAM" id="MobiDB-lite"/>
    </source>
</evidence>
<dbReference type="AlphaFoldDB" id="A0AAD9RYY5"/>
<comment type="caution">
    <text evidence="2">The sequence shown here is derived from an EMBL/GenBank/DDBJ whole genome shotgun (WGS) entry which is preliminary data.</text>
</comment>
<keyword evidence="3" id="KW-1185">Reference proteome</keyword>
<sequence>MDKSFRDTEQSRSSAKNLLPNLREKWSTTATEDLKMLEMLEKVRRVAKVAKIRFRARQGNIIRVPRLLAKRSSRREKEDRG</sequence>
<accession>A0AAD9RYY5</accession>
<evidence type="ECO:0000313" key="2">
    <source>
        <dbReference type="EMBL" id="KAK2587766.1"/>
    </source>
</evidence>
<dbReference type="Proteomes" id="UP001258017">
    <property type="component" value="Unassembled WGS sequence"/>
</dbReference>
<name>A0AAD9RYY5_9HYME</name>